<evidence type="ECO:0000313" key="2">
    <source>
        <dbReference type="EMBL" id="KAL0908676.1"/>
    </source>
</evidence>
<feature type="compositionally biased region" description="Low complexity" evidence="1">
    <location>
        <begin position="57"/>
        <end position="66"/>
    </location>
</feature>
<accession>A0ABD0UEH2</accession>
<feature type="compositionally biased region" description="Basic residues" evidence="1">
    <location>
        <begin position="71"/>
        <end position="80"/>
    </location>
</feature>
<dbReference type="AlphaFoldDB" id="A0ABD0UEH2"/>
<keyword evidence="3" id="KW-1185">Reference proteome</keyword>
<gene>
    <name evidence="2" type="ORF">M5K25_023181</name>
</gene>
<dbReference type="Proteomes" id="UP001552299">
    <property type="component" value="Unassembled WGS sequence"/>
</dbReference>
<reference evidence="2 3" key="1">
    <citation type="journal article" date="2024" name="Plant Biotechnol. J.">
        <title>Dendrobium thyrsiflorum genome and its molecular insights into genes involved in important horticultural traits.</title>
        <authorList>
            <person name="Chen B."/>
            <person name="Wang J.Y."/>
            <person name="Zheng P.J."/>
            <person name="Li K.L."/>
            <person name="Liang Y.M."/>
            <person name="Chen X.F."/>
            <person name="Zhang C."/>
            <person name="Zhao X."/>
            <person name="He X."/>
            <person name="Zhang G.Q."/>
            <person name="Liu Z.J."/>
            <person name="Xu Q."/>
        </authorList>
    </citation>
    <scope>NUCLEOTIDE SEQUENCE [LARGE SCALE GENOMIC DNA]</scope>
    <source>
        <strain evidence="2">GZMU011</strain>
    </source>
</reference>
<sequence length="164" mass="17860">MLVSAYEGFLHVRSDMVQGSGFVRMEDISAMLSLIFDDGSGKDGRRREKKDADEMMASASASASAALPGRERRKGRRRTTRYTALQFGNEEESSGVGDRSSASFRKKYLIRQGFGGFIGCIVPKKTLGYGGEIMSSNWSSTRAQIACLTQPVAMDASSRAAHKT</sequence>
<comment type="caution">
    <text evidence="2">The sequence shown here is derived from an EMBL/GenBank/DDBJ whole genome shotgun (WGS) entry which is preliminary data.</text>
</comment>
<evidence type="ECO:0000256" key="1">
    <source>
        <dbReference type="SAM" id="MobiDB-lite"/>
    </source>
</evidence>
<dbReference type="EMBL" id="JANQDX010000017">
    <property type="protein sequence ID" value="KAL0908676.1"/>
    <property type="molecule type" value="Genomic_DNA"/>
</dbReference>
<feature type="compositionally biased region" description="Basic and acidic residues" evidence="1">
    <location>
        <begin position="40"/>
        <end position="53"/>
    </location>
</feature>
<evidence type="ECO:0000313" key="3">
    <source>
        <dbReference type="Proteomes" id="UP001552299"/>
    </source>
</evidence>
<name>A0ABD0UEH2_DENTH</name>
<feature type="region of interest" description="Disordered" evidence="1">
    <location>
        <begin position="40"/>
        <end position="99"/>
    </location>
</feature>
<organism evidence="2 3">
    <name type="scientific">Dendrobium thyrsiflorum</name>
    <name type="common">Pinecone-like raceme dendrobium</name>
    <name type="synonym">Orchid</name>
    <dbReference type="NCBI Taxonomy" id="117978"/>
    <lineage>
        <taxon>Eukaryota</taxon>
        <taxon>Viridiplantae</taxon>
        <taxon>Streptophyta</taxon>
        <taxon>Embryophyta</taxon>
        <taxon>Tracheophyta</taxon>
        <taxon>Spermatophyta</taxon>
        <taxon>Magnoliopsida</taxon>
        <taxon>Liliopsida</taxon>
        <taxon>Asparagales</taxon>
        <taxon>Orchidaceae</taxon>
        <taxon>Epidendroideae</taxon>
        <taxon>Malaxideae</taxon>
        <taxon>Dendrobiinae</taxon>
        <taxon>Dendrobium</taxon>
    </lineage>
</organism>
<protein>
    <submittedName>
        <fullName evidence="2">Uncharacterized protein</fullName>
    </submittedName>
</protein>
<proteinExistence type="predicted"/>